<dbReference type="Proteomes" id="UP001320831">
    <property type="component" value="Unassembled WGS sequence"/>
</dbReference>
<dbReference type="EMBL" id="JAOCZP010000003">
    <property type="protein sequence ID" value="MCT7375634.1"/>
    <property type="molecule type" value="Genomic_DNA"/>
</dbReference>
<sequence>MDICTFWHGTHLREVDQLCLASMVMTGQRVKLFSYEPVLNVPTGVECCDAEAILPRETFKRLDPGYPDLKSSRTIPHFSDLFRVTLMKHKQGVWLDTDIYLVKRFEPDPDRHYLARENRSRLGVSALYLPENSPIIEEFERYIASDDIAPRWLGVRRRVLRPMLLRLKGKEVTPAALGITIFANDGISRMAKRYGIFADAAPKESFYYWNGKESLKIFSAKYGLEPLHHPEFIGFHIHQKGPTTSPPEEGSFYHWAQKRVLDHGFGISGGGRPGQTDAQATSPKPITPAP</sequence>
<evidence type="ECO:0000313" key="2">
    <source>
        <dbReference type="EMBL" id="MCT7375634.1"/>
    </source>
</evidence>
<evidence type="ECO:0000256" key="1">
    <source>
        <dbReference type="SAM" id="MobiDB-lite"/>
    </source>
</evidence>
<gene>
    <name evidence="2" type="ORF">N5A92_11385</name>
</gene>
<evidence type="ECO:0000313" key="3">
    <source>
        <dbReference type="Proteomes" id="UP001320831"/>
    </source>
</evidence>
<proteinExistence type="predicted"/>
<dbReference type="InterPro" id="IPR029044">
    <property type="entry name" value="Nucleotide-diphossugar_trans"/>
</dbReference>
<feature type="region of interest" description="Disordered" evidence="1">
    <location>
        <begin position="266"/>
        <end position="290"/>
    </location>
</feature>
<organism evidence="2 3">
    <name type="scientific">Chelativorans salis</name>
    <dbReference type="NCBI Taxonomy" id="2978478"/>
    <lineage>
        <taxon>Bacteria</taxon>
        <taxon>Pseudomonadati</taxon>
        <taxon>Pseudomonadota</taxon>
        <taxon>Alphaproteobacteria</taxon>
        <taxon>Hyphomicrobiales</taxon>
        <taxon>Phyllobacteriaceae</taxon>
        <taxon>Chelativorans</taxon>
    </lineage>
</organism>
<keyword evidence="3" id="KW-1185">Reference proteome</keyword>
<dbReference type="Gene3D" id="3.90.550.20">
    <property type="match status" value="1"/>
</dbReference>
<comment type="caution">
    <text evidence="2">The sequence shown here is derived from an EMBL/GenBank/DDBJ whole genome shotgun (WGS) entry which is preliminary data.</text>
</comment>
<accession>A0ABT2LR27</accession>
<reference evidence="2 3" key="1">
    <citation type="submission" date="2022-09" db="EMBL/GenBank/DDBJ databases">
        <title>Chelativorans salina sp. nov., a novel slightly halophilic bacterium isolated from a saline lake sediment enrichment.</title>
        <authorList>
            <person name="Gao L."/>
            <person name="Fang B.-Z."/>
            <person name="Li W.-J."/>
        </authorList>
    </citation>
    <scope>NUCLEOTIDE SEQUENCE [LARGE SCALE GENOMIC DNA]</scope>
    <source>
        <strain evidence="2 3">EGI FJ00035</strain>
    </source>
</reference>
<protein>
    <recommendedName>
        <fullName evidence="4">Alpha 1,4-glycosyltransferase domain-containing protein</fullName>
    </recommendedName>
</protein>
<dbReference type="SUPFAM" id="SSF53448">
    <property type="entry name" value="Nucleotide-diphospho-sugar transferases"/>
    <property type="match status" value="1"/>
</dbReference>
<dbReference type="RefSeq" id="WP_260902692.1">
    <property type="nucleotide sequence ID" value="NZ_JAOCZP010000003.1"/>
</dbReference>
<evidence type="ECO:0008006" key="4">
    <source>
        <dbReference type="Google" id="ProtNLM"/>
    </source>
</evidence>
<name>A0ABT2LR27_9HYPH</name>